<dbReference type="RefSeq" id="WP_242375238.1">
    <property type="nucleotide sequence ID" value="NZ_JAKRKC020000002.1"/>
</dbReference>
<name>A0ABT0G562_9ACTN</name>
<organism evidence="2 3">
    <name type="scientific">Actinomadura luzonensis</name>
    <dbReference type="NCBI Taxonomy" id="2805427"/>
    <lineage>
        <taxon>Bacteria</taxon>
        <taxon>Bacillati</taxon>
        <taxon>Actinomycetota</taxon>
        <taxon>Actinomycetes</taxon>
        <taxon>Streptosporangiales</taxon>
        <taxon>Thermomonosporaceae</taxon>
        <taxon>Actinomadura</taxon>
    </lineage>
</organism>
<dbReference type="EMBL" id="JAKRKC020000002">
    <property type="protein sequence ID" value="MCK2219715.1"/>
    <property type="molecule type" value="Genomic_DNA"/>
</dbReference>
<dbReference type="Proteomes" id="UP001317259">
    <property type="component" value="Unassembled WGS sequence"/>
</dbReference>
<dbReference type="InterPro" id="IPR001387">
    <property type="entry name" value="Cro/C1-type_HTH"/>
</dbReference>
<dbReference type="Pfam" id="PF01381">
    <property type="entry name" value="HTH_3"/>
    <property type="match status" value="1"/>
</dbReference>
<proteinExistence type="predicted"/>
<dbReference type="PROSITE" id="PS50943">
    <property type="entry name" value="HTH_CROC1"/>
    <property type="match status" value="1"/>
</dbReference>
<reference evidence="2 3" key="1">
    <citation type="submission" date="2022-04" db="EMBL/GenBank/DDBJ databases">
        <title>Genome draft of Actinomadura sp. ATCC 31491.</title>
        <authorList>
            <person name="Shi X."/>
            <person name="Du Y."/>
        </authorList>
    </citation>
    <scope>NUCLEOTIDE SEQUENCE [LARGE SCALE GENOMIC DNA]</scope>
    <source>
        <strain evidence="2 3">ATCC 31491</strain>
    </source>
</reference>
<protein>
    <submittedName>
        <fullName evidence="2">Helix-turn-helix transcriptional regulator</fullName>
    </submittedName>
</protein>
<dbReference type="Gene3D" id="1.10.260.40">
    <property type="entry name" value="lambda repressor-like DNA-binding domains"/>
    <property type="match status" value="1"/>
</dbReference>
<dbReference type="CDD" id="cd00093">
    <property type="entry name" value="HTH_XRE"/>
    <property type="match status" value="1"/>
</dbReference>
<gene>
    <name evidence="2" type="ORF">MF672_038860</name>
</gene>
<dbReference type="InterPro" id="IPR010982">
    <property type="entry name" value="Lambda_DNA-bd_dom_sf"/>
</dbReference>
<comment type="caution">
    <text evidence="2">The sequence shown here is derived from an EMBL/GenBank/DDBJ whole genome shotgun (WGS) entry which is preliminary data.</text>
</comment>
<accession>A0ABT0G562</accession>
<evidence type="ECO:0000313" key="2">
    <source>
        <dbReference type="EMBL" id="MCK2219715.1"/>
    </source>
</evidence>
<keyword evidence="3" id="KW-1185">Reference proteome</keyword>
<evidence type="ECO:0000259" key="1">
    <source>
        <dbReference type="PROSITE" id="PS50943"/>
    </source>
</evidence>
<feature type="domain" description="HTH cro/C1-type" evidence="1">
    <location>
        <begin position="20"/>
        <end position="71"/>
    </location>
</feature>
<sequence length="159" mass="17317">MVDPSTPPGAQFFQRTELERAQRGWSKIDLCQRAGIGRVTYDRLASQKNPPIVRTVKKLCDTLDIDLAEGLRLAGLDTTGQPQQPDWAAAFQQGIAEIGKGFEQASRVFAAQGAMGWAYRGDLDQTRKALAGMQPEQLQEISAAATLLAALADEELSTR</sequence>
<evidence type="ECO:0000313" key="3">
    <source>
        <dbReference type="Proteomes" id="UP001317259"/>
    </source>
</evidence>
<dbReference type="SUPFAM" id="SSF47413">
    <property type="entry name" value="lambda repressor-like DNA-binding domains"/>
    <property type="match status" value="1"/>
</dbReference>